<comment type="caution">
    <text evidence="1">The sequence shown here is derived from an EMBL/GenBank/DDBJ whole genome shotgun (WGS) entry which is preliminary data.</text>
</comment>
<evidence type="ECO:0000313" key="1">
    <source>
        <dbReference type="EMBL" id="MFC7331361.1"/>
    </source>
</evidence>
<evidence type="ECO:0000313" key="2">
    <source>
        <dbReference type="Proteomes" id="UP001596540"/>
    </source>
</evidence>
<dbReference type="EMBL" id="JBHTBH010000020">
    <property type="protein sequence ID" value="MFC7331361.1"/>
    <property type="molecule type" value="Genomic_DNA"/>
</dbReference>
<keyword evidence="2" id="KW-1185">Reference proteome</keyword>
<dbReference type="RefSeq" id="WP_379874160.1">
    <property type="nucleotide sequence ID" value="NZ_JBHTBH010000020.1"/>
</dbReference>
<dbReference type="Proteomes" id="UP001596540">
    <property type="component" value="Unassembled WGS sequence"/>
</dbReference>
<organism evidence="1 2">
    <name type="scientific">Marinactinospora rubrisoli</name>
    <dbReference type="NCBI Taxonomy" id="2715399"/>
    <lineage>
        <taxon>Bacteria</taxon>
        <taxon>Bacillati</taxon>
        <taxon>Actinomycetota</taxon>
        <taxon>Actinomycetes</taxon>
        <taxon>Streptosporangiales</taxon>
        <taxon>Nocardiopsidaceae</taxon>
        <taxon>Marinactinospora</taxon>
    </lineage>
</organism>
<accession>A0ABW2KPW1</accession>
<proteinExistence type="predicted"/>
<reference evidence="2" key="1">
    <citation type="journal article" date="2019" name="Int. J. Syst. Evol. Microbiol.">
        <title>The Global Catalogue of Microorganisms (GCM) 10K type strain sequencing project: providing services to taxonomists for standard genome sequencing and annotation.</title>
        <authorList>
            <consortium name="The Broad Institute Genomics Platform"/>
            <consortium name="The Broad Institute Genome Sequencing Center for Infectious Disease"/>
            <person name="Wu L."/>
            <person name="Ma J."/>
        </authorList>
    </citation>
    <scope>NUCLEOTIDE SEQUENCE [LARGE SCALE GENOMIC DNA]</scope>
    <source>
        <strain evidence="2">CGMCC 4.7382</strain>
    </source>
</reference>
<gene>
    <name evidence="1" type="ORF">ACFQRF_26825</name>
</gene>
<sequence>MGDGHGEESAPTWNSAYGRFLVAYRAWRAAEAETETALQRGDVMVAAGRLADGLSWAVELDAAWTRLDGDAYTRARAASGPHALLEALATARRAWGTITPMQIGGELRMLPLADLTPADPVTAGLYEEHLAGRGLNRIYRDLVPWFEDCGAGTGGHVVREYGPTILLTEPPQDDYTRAVISDAEALMNGDPVLEAEQTARGWRHLTVVHGPQGEGEDFRGEITALGVVLNFLIGAPPPFQIGAAPDRQLIAVGPPEADQTVRLLELLARQLGGDAWQVYRGLVPGDVPVTGVLAGPRRDDAAGA</sequence>
<name>A0ABW2KPW1_9ACTN</name>
<protein>
    <submittedName>
        <fullName evidence="1">Uncharacterized protein</fullName>
    </submittedName>
</protein>